<comment type="caution">
    <text evidence="1">The sequence shown here is derived from an EMBL/GenBank/DDBJ whole genome shotgun (WGS) entry which is preliminary data.</text>
</comment>
<dbReference type="EMBL" id="CAJJDN010000349">
    <property type="protein sequence ID" value="CAD8130958.1"/>
    <property type="molecule type" value="Genomic_DNA"/>
</dbReference>
<organism evidence="1 2">
    <name type="scientific">Paramecium sonneborni</name>
    <dbReference type="NCBI Taxonomy" id="65129"/>
    <lineage>
        <taxon>Eukaryota</taxon>
        <taxon>Sar</taxon>
        <taxon>Alveolata</taxon>
        <taxon>Ciliophora</taxon>
        <taxon>Intramacronucleata</taxon>
        <taxon>Oligohymenophorea</taxon>
        <taxon>Peniculida</taxon>
        <taxon>Parameciidae</taxon>
        <taxon>Paramecium</taxon>
    </lineage>
</organism>
<evidence type="ECO:0000313" key="2">
    <source>
        <dbReference type="Proteomes" id="UP000692954"/>
    </source>
</evidence>
<dbReference type="OrthoDB" id="306942at2759"/>
<gene>
    <name evidence="1" type="ORF">PSON_ATCC_30995.1.T3490006</name>
</gene>
<dbReference type="AlphaFoldDB" id="A0A8S1RRU0"/>
<reference evidence="1" key="1">
    <citation type="submission" date="2021-01" db="EMBL/GenBank/DDBJ databases">
        <authorList>
            <consortium name="Genoscope - CEA"/>
            <person name="William W."/>
        </authorList>
    </citation>
    <scope>NUCLEOTIDE SEQUENCE</scope>
</reference>
<name>A0A8S1RRU0_9CILI</name>
<keyword evidence="2" id="KW-1185">Reference proteome</keyword>
<proteinExistence type="predicted"/>
<dbReference type="Proteomes" id="UP000692954">
    <property type="component" value="Unassembled WGS sequence"/>
</dbReference>
<accession>A0A8S1RRU0</accession>
<sequence length="133" mass="15488">MCDQIIPKNGLILFAFKFIEISNNMIGIGFRDIMQSRNYVNCYDIGQGTYNIFYNGQCYNHDQQVNIVKSVAFKFTTNDIIIVEVDIKKKYVKWTRQSTNQSFTLSIDTSKDLYPCLHLCGKCKVEILNQMFQ</sequence>
<evidence type="ECO:0000313" key="1">
    <source>
        <dbReference type="EMBL" id="CAD8130958.1"/>
    </source>
</evidence>
<protein>
    <submittedName>
        <fullName evidence="1">Uncharacterized protein</fullName>
    </submittedName>
</protein>